<dbReference type="Proteomes" id="UP000805649">
    <property type="component" value="Unassembled WGS sequence"/>
</dbReference>
<gene>
    <name evidence="1" type="ORF">CTRU02_208506</name>
</gene>
<reference evidence="1 2" key="1">
    <citation type="journal article" date="2020" name="Phytopathology">
        <title>Genome Sequence Resources of Colletotrichum truncatum, C. plurivorum, C. musicola, and C. sojae: Four Species Pathogenic to Soybean (Glycine max).</title>
        <authorList>
            <person name="Rogerio F."/>
            <person name="Boufleur T.R."/>
            <person name="Ciampi-Guillardi M."/>
            <person name="Sukno S.A."/>
            <person name="Thon M.R."/>
            <person name="Massola Junior N.S."/>
            <person name="Baroncelli R."/>
        </authorList>
    </citation>
    <scope>NUCLEOTIDE SEQUENCE [LARGE SCALE GENOMIC DNA]</scope>
    <source>
        <strain evidence="1 2">CMES1059</strain>
    </source>
</reference>
<comment type="caution">
    <text evidence="1">The sequence shown here is derived from an EMBL/GenBank/DDBJ whole genome shotgun (WGS) entry which is preliminary data.</text>
</comment>
<dbReference type="EMBL" id="VUJX02000005">
    <property type="protein sequence ID" value="KAL0936291.1"/>
    <property type="molecule type" value="Genomic_DNA"/>
</dbReference>
<sequence length="279" mass="31703">MKPEMRIPPGPYSPSTHPHIPMENLQVGCLYLMISVPLRIYIGRKQHTYSTDLPSGQEIDYSTYELGVSDGHLTEEFHWDLYWHTSNHTIPAASSSNKANIANNGSGILYRLRSLGSYPKTYVCDRIPVIRVRTHSQLVGLVRVISVPVSVVPHLTRYLDWMTKESAGAAKRSYVWATMAYYRTRAHLAKGNGVQDHSFNQFDVSRFTAEVLSFAYKNVPQLIHSDASEMSLRPVIASWMGITLGFLDDDDIVATIRKRDELLRRQKEEFGAVSACWYH</sequence>
<name>A0ACC3YXT5_COLTU</name>
<evidence type="ECO:0000313" key="2">
    <source>
        <dbReference type="Proteomes" id="UP000805649"/>
    </source>
</evidence>
<keyword evidence="2" id="KW-1185">Reference proteome</keyword>
<protein>
    <submittedName>
        <fullName evidence="1">Uncharacterized protein</fullName>
    </submittedName>
</protein>
<evidence type="ECO:0000313" key="1">
    <source>
        <dbReference type="EMBL" id="KAL0936291.1"/>
    </source>
</evidence>
<organism evidence="1 2">
    <name type="scientific">Colletotrichum truncatum</name>
    <name type="common">Anthracnose fungus</name>
    <name type="synonym">Colletotrichum capsici</name>
    <dbReference type="NCBI Taxonomy" id="5467"/>
    <lineage>
        <taxon>Eukaryota</taxon>
        <taxon>Fungi</taxon>
        <taxon>Dikarya</taxon>
        <taxon>Ascomycota</taxon>
        <taxon>Pezizomycotina</taxon>
        <taxon>Sordariomycetes</taxon>
        <taxon>Hypocreomycetidae</taxon>
        <taxon>Glomerellales</taxon>
        <taxon>Glomerellaceae</taxon>
        <taxon>Colletotrichum</taxon>
        <taxon>Colletotrichum truncatum species complex</taxon>
    </lineage>
</organism>
<proteinExistence type="predicted"/>
<accession>A0ACC3YXT5</accession>